<dbReference type="Gene3D" id="3.30.65.10">
    <property type="entry name" value="Bacterial Topoisomerase I, domain 1"/>
    <property type="match status" value="1"/>
</dbReference>
<keyword evidence="5" id="KW-0067">ATP-binding</keyword>
<gene>
    <name evidence="8" type="ordered locus">Clocl_0915</name>
</gene>
<dbReference type="Proteomes" id="UP000005435">
    <property type="component" value="Chromosome"/>
</dbReference>
<dbReference type="InterPro" id="IPR014001">
    <property type="entry name" value="Helicase_ATP-bd"/>
</dbReference>
<dbReference type="CDD" id="cd18808">
    <property type="entry name" value="SF1_C_Upf1"/>
    <property type="match status" value="1"/>
</dbReference>
<dbReference type="InterPro" id="IPR041677">
    <property type="entry name" value="DNA2/NAM7_AAA_11"/>
</dbReference>
<dbReference type="GO" id="GO:0003916">
    <property type="term" value="F:DNA topoisomerase activity"/>
    <property type="evidence" value="ECO:0007669"/>
    <property type="project" value="InterPro"/>
</dbReference>
<dbReference type="GO" id="GO:0005524">
    <property type="term" value="F:ATP binding"/>
    <property type="evidence" value="ECO:0007669"/>
    <property type="project" value="UniProtKB-KW"/>
</dbReference>
<dbReference type="SUPFAM" id="SSF57783">
    <property type="entry name" value="Zinc beta-ribbon"/>
    <property type="match status" value="1"/>
</dbReference>
<accession>G8LWG7</accession>
<dbReference type="SUPFAM" id="SSF56024">
    <property type="entry name" value="Phospholipase D/nuclease"/>
    <property type="match status" value="1"/>
</dbReference>
<dbReference type="InterPro" id="IPR047187">
    <property type="entry name" value="SF1_C_Upf1"/>
</dbReference>
<evidence type="ECO:0000256" key="6">
    <source>
        <dbReference type="SAM" id="Coils"/>
    </source>
</evidence>
<comment type="similarity">
    <text evidence="1">Belongs to the DNA2/NAM7 helicase family.</text>
</comment>
<reference evidence="8 9" key="2">
    <citation type="journal article" date="2012" name="Stand. Genomic Sci.">
        <title>Complete Genome Sequence of Clostridium clariflavum DSM 19732.</title>
        <authorList>
            <person name="Izquierdo J.A."/>
            <person name="Goodwin L."/>
            <person name="Davenport K.W."/>
            <person name="Teshima H."/>
            <person name="Bruce D."/>
            <person name="Detter C."/>
            <person name="Tapia R."/>
            <person name="Han S."/>
            <person name="Land M."/>
            <person name="Hauser L."/>
            <person name="Jeffries C.D."/>
            <person name="Han J."/>
            <person name="Pitluck S."/>
            <person name="Nolan M."/>
            <person name="Chen A."/>
            <person name="Huntemann M."/>
            <person name="Mavromatis K."/>
            <person name="Mikhailova N."/>
            <person name="Liolios K."/>
            <person name="Woyke T."/>
            <person name="Lynd L.R."/>
        </authorList>
    </citation>
    <scope>NUCLEOTIDE SEQUENCE [LARGE SCALE GENOMIC DNA]</scope>
    <source>
        <strain evidence="9">DSM 19732 / NBRC 101661 / EBR45</strain>
    </source>
</reference>
<dbReference type="GO" id="GO:0043139">
    <property type="term" value="F:5'-3' DNA helicase activity"/>
    <property type="evidence" value="ECO:0007669"/>
    <property type="project" value="TreeGrafter"/>
</dbReference>
<dbReference type="PANTHER" id="PTHR43788">
    <property type="entry name" value="DNA2/NAM7 HELICASE FAMILY MEMBER"/>
    <property type="match status" value="1"/>
</dbReference>
<dbReference type="Pfam" id="PF13087">
    <property type="entry name" value="AAA_12"/>
    <property type="match status" value="1"/>
</dbReference>
<dbReference type="KEGG" id="ccl:Clocl_0915"/>
<dbReference type="HOGENOM" id="CLU_016004_0_0_9"/>
<dbReference type="Gene3D" id="3.40.50.300">
    <property type="entry name" value="P-loop containing nucleotide triphosphate hydrolases"/>
    <property type="match status" value="2"/>
</dbReference>
<keyword evidence="2" id="KW-0547">Nucleotide-binding</keyword>
<evidence type="ECO:0000256" key="2">
    <source>
        <dbReference type="ARBA" id="ARBA00022741"/>
    </source>
</evidence>
<dbReference type="Pfam" id="PF01396">
    <property type="entry name" value="Zn_ribbon_Top1"/>
    <property type="match status" value="1"/>
</dbReference>
<dbReference type="GO" id="GO:0005694">
    <property type="term" value="C:chromosome"/>
    <property type="evidence" value="ECO:0007669"/>
    <property type="project" value="InterPro"/>
</dbReference>
<keyword evidence="3" id="KW-0378">Hydrolase</keyword>
<reference evidence="9" key="1">
    <citation type="submission" date="2011-12" db="EMBL/GenBank/DDBJ databases">
        <title>Complete sequence of Clostridium clariflavum DSM 19732.</title>
        <authorList>
            <consortium name="US DOE Joint Genome Institute"/>
            <person name="Lucas S."/>
            <person name="Han J."/>
            <person name="Lapidus A."/>
            <person name="Cheng J.-F."/>
            <person name="Goodwin L."/>
            <person name="Pitluck S."/>
            <person name="Peters L."/>
            <person name="Teshima H."/>
            <person name="Detter J.C."/>
            <person name="Han C."/>
            <person name="Tapia R."/>
            <person name="Land M."/>
            <person name="Hauser L."/>
            <person name="Kyrpides N."/>
            <person name="Ivanova N."/>
            <person name="Pagani I."/>
            <person name="Kitzmiller T."/>
            <person name="Lynd L."/>
            <person name="Izquierdo J."/>
            <person name="Woyke T."/>
        </authorList>
    </citation>
    <scope>NUCLEOTIDE SEQUENCE [LARGE SCALE GENOMIC DNA]</scope>
    <source>
        <strain evidence="9">DSM 19732 / NBRC 101661 / EBR45</strain>
    </source>
</reference>
<dbReference type="InterPro" id="IPR027417">
    <property type="entry name" value="P-loop_NTPase"/>
</dbReference>
<dbReference type="PROSITE" id="PS51192">
    <property type="entry name" value="HELICASE_ATP_BIND_1"/>
    <property type="match status" value="1"/>
</dbReference>
<dbReference type="Pfam" id="PF13086">
    <property type="entry name" value="AAA_11"/>
    <property type="match status" value="1"/>
</dbReference>
<dbReference type="GO" id="GO:0006265">
    <property type="term" value="P:DNA topological change"/>
    <property type="evidence" value="ECO:0007669"/>
    <property type="project" value="InterPro"/>
</dbReference>
<keyword evidence="4" id="KW-0347">Helicase</keyword>
<evidence type="ECO:0000256" key="5">
    <source>
        <dbReference type="ARBA" id="ARBA00022840"/>
    </source>
</evidence>
<dbReference type="PANTHER" id="PTHR43788:SF8">
    <property type="entry name" value="DNA-BINDING PROTEIN SMUBP-2"/>
    <property type="match status" value="1"/>
</dbReference>
<dbReference type="InterPro" id="IPR050534">
    <property type="entry name" value="Coronavir_polyprotein_1ab"/>
</dbReference>
<dbReference type="SMART" id="SM00382">
    <property type="entry name" value="AAA"/>
    <property type="match status" value="1"/>
</dbReference>
<dbReference type="AlphaFoldDB" id="G8LWG7"/>
<dbReference type="GO" id="GO:0016787">
    <property type="term" value="F:hydrolase activity"/>
    <property type="evidence" value="ECO:0007669"/>
    <property type="project" value="UniProtKB-KW"/>
</dbReference>
<evidence type="ECO:0000256" key="3">
    <source>
        <dbReference type="ARBA" id="ARBA00022801"/>
    </source>
</evidence>
<evidence type="ECO:0000256" key="1">
    <source>
        <dbReference type="ARBA" id="ARBA00007913"/>
    </source>
</evidence>
<evidence type="ECO:0000313" key="8">
    <source>
        <dbReference type="EMBL" id="AEV67593.1"/>
    </source>
</evidence>
<dbReference type="InterPro" id="IPR041679">
    <property type="entry name" value="DNA2/NAM7-like_C"/>
</dbReference>
<feature type="domain" description="Helicase ATP-binding" evidence="7">
    <location>
        <begin position="160"/>
        <end position="371"/>
    </location>
</feature>
<dbReference type="STRING" id="720554.Clocl_0915"/>
<dbReference type="EMBL" id="CP003065">
    <property type="protein sequence ID" value="AEV67593.1"/>
    <property type="molecule type" value="Genomic_DNA"/>
</dbReference>
<proteinExistence type="inferred from homology"/>
<keyword evidence="9" id="KW-1185">Reference proteome</keyword>
<protein>
    <submittedName>
        <fullName evidence="8">Topoisomerase-like C4 zinc finger-containing protein</fullName>
    </submittedName>
</protein>
<dbReference type="InterPro" id="IPR003593">
    <property type="entry name" value="AAA+_ATPase"/>
</dbReference>
<organism evidence="8 9">
    <name type="scientific">Acetivibrio clariflavus (strain DSM 19732 / NBRC 101661 / EBR45)</name>
    <name type="common">Clostridium clariflavum</name>
    <dbReference type="NCBI Taxonomy" id="720554"/>
    <lineage>
        <taxon>Bacteria</taxon>
        <taxon>Bacillati</taxon>
        <taxon>Bacillota</taxon>
        <taxon>Clostridia</taxon>
        <taxon>Eubacteriales</taxon>
        <taxon>Oscillospiraceae</taxon>
        <taxon>Acetivibrio</taxon>
    </lineage>
</organism>
<keyword evidence="6" id="KW-0175">Coiled coil</keyword>
<dbReference type="eggNOG" id="COG1112">
    <property type="taxonomic scope" value="Bacteria"/>
</dbReference>
<evidence type="ECO:0000259" key="7">
    <source>
        <dbReference type="PROSITE" id="PS51192"/>
    </source>
</evidence>
<dbReference type="SUPFAM" id="SSF52540">
    <property type="entry name" value="P-loop containing nucleoside triphosphate hydrolases"/>
    <property type="match status" value="1"/>
</dbReference>
<evidence type="ECO:0000256" key="4">
    <source>
        <dbReference type="ARBA" id="ARBA00022806"/>
    </source>
</evidence>
<dbReference type="GO" id="GO:0003677">
    <property type="term" value="F:DNA binding"/>
    <property type="evidence" value="ECO:0007669"/>
    <property type="project" value="InterPro"/>
</dbReference>
<feature type="coiled-coil region" evidence="6">
    <location>
        <begin position="257"/>
        <end position="304"/>
    </location>
</feature>
<evidence type="ECO:0000313" key="9">
    <source>
        <dbReference type="Proteomes" id="UP000005435"/>
    </source>
</evidence>
<sequence>MSKLNLENLSNYIFQFCSAISEEIAYLKNEGGKKYQIYNGKLIYSNSLIFAYTFETDVELYMPDSSPVRLKFNGRDYTGEILSCIEFEITIIIKEHLGKNIQKAEFICEPWKLLEELMKRLQELKYHPQFNRNMVYKLMCEGNRTAENNNKMKKGQEVAIISSLYNPITIVWGPPGTGKTHTLANIAIKHFIKGNRILIISHSNAAVDEAVLKIYELLNENELAIYKGELLRYGYPRKKELANKPELISNMLIMEKYPDLHQRKKELEAEKETLKSKEINNNRIFNIEIELQKIRKQIHSHENELIQNSKILATTISKATIDTEIYKNSNFDAVLLDEASMAYIPQICFAAALARKHFIFFGDFRQLSPIVQCNTSFVEKWLLRDIYEYLDIPDNLDKGISHPWMVLLEEQRRMHPMISGFVNSRIYSMNLCDHPNVKLERKSIIQKPPFQDYALALIDLTRTCNICAKSSDNSRYNLLSALVSFQTGLIALHNGQANVGIITPYSTQSQLIRSMIKDLDINQDEISCSTVHQFQGSQKDVIIFDCVESYRQKSPGILLTTNKNSASLRLINVAVTRARGKFIVVSNLSYWNNKLALDNSLLRNLFYYIKEKGKSCSGNEFLDMCSNNLISENMKWYNGSQCFSQFLEDIKSSKKEILMDIPQGNVINEKEIADILYAARSRGVKVLVRSENPYKLTPQLSKLCHKNPFAWAPITIIDNCIIWYGVPVMNTSFISDNTALPITIWPVIRFTGKKTADTIASLLEMHKYRNSISESFTSDHIGFTSFIENCNIKCKLCGGKMVLRKGKSHFLGCSNYPSCRHTHLLDKSFVEAYILQNSLKCKKDGYPLIAALSKYGVFARCKNPVKSHCYDLDSI</sequence>
<dbReference type="InterPro" id="IPR013498">
    <property type="entry name" value="Topo_IA_Znf"/>
</dbReference>
<keyword evidence="8" id="KW-0413">Isomerase</keyword>
<name>G8LWG7_ACECE</name>